<feature type="compositionally biased region" description="Low complexity" evidence="1">
    <location>
        <begin position="177"/>
        <end position="193"/>
    </location>
</feature>
<evidence type="ECO:0000313" key="4">
    <source>
        <dbReference type="Proteomes" id="UP001279410"/>
    </source>
</evidence>
<gene>
    <name evidence="3" type="ORF">AKAME5_000319600</name>
</gene>
<feature type="region of interest" description="Disordered" evidence="1">
    <location>
        <begin position="172"/>
        <end position="212"/>
    </location>
</feature>
<name>A0AAD3M8X2_LATJO</name>
<feature type="chain" id="PRO_5042108882" evidence="2">
    <location>
        <begin position="20"/>
        <end position="212"/>
    </location>
</feature>
<evidence type="ECO:0000256" key="1">
    <source>
        <dbReference type="SAM" id="MobiDB-lite"/>
    </source>
</evidence>
<proteinExistence type="predicted"/>
<keyword evidence="4" id="KW-1185">Reference proteome</keyword>
<dbReference type="EMBL" id="BRZM01000008">
    <property type="protein sequence ID" value="GLD49401.1"/>
    <property type="molecule type" value="Genomic_DNA"/>
</dbReference>
<dbReference type="AlphaFoldDB" id="A0AAD3M8X2"/>
<feature type="signal peptide" evidence="2">
    <location>
        <begin position="1"/>
        <end position="19"/>
    </location>
</feature>
<evidence type="ECO:0000313" key="3">
    <source>
        <dbReference type="EMBL" id="GLD49401.1"/>
    </source>
</evidence>
<accession>A0AAD3M8X2</accession>
<organism evidence="3 4">
    <name type="scientific">Lates japonicus</name>
    <name type="common">Japanese lates</name>
    <dbReference type="NCBI Taxonomy" id="270547"/>
    <lineage>
        <taxon>Eukaryota</taxon>
        <taxon>Metazoa</taxon>
        <taxon>Chordata</taxon>
        <taxon>Craniata</taxon>
        <taxon>Vertebrata</taxon>
        <taxon>Euteleostomi</taxon>
        <taxon>Actinopterygii</taxon>
        <taxon>Neopterygii</taxon>
        <taxon>Teleostei</taxon>
        <taxon>Neoteleostei</taxon>
        <taxon>Acanthomorphata</taxon>
        <taxon>Carangaria</taxon>
        <taxon>Carangaria incertae sedis</taxon>
        <taxon>Centropomidae</taxon>
        <taxon>Lates</taxon>
    </lineage>
</organism>
<protein>
    <submittedName>
        <fullName evidence="3">Sialomucin core protein 24 isoform X1</fullName>
    </submittedName>
</protein>
<sequence length="212" mass="23563">MYLKLVFFVVVAALIGASAASDSDECAPLSCDTCATTSDCHWVNCTTSPEGFTLMFSPGMCRETHTQVSSDCEGDEQERKRGDVWQEACNILTLGNGRKERITDHICFSVCYWLSQHDSSVTKRDLQQRYLLSSKPNNLCTYDCFPYYYSPLYPCCPQPLLAPALIPPQEILPPLGPTSSSNSSTSIPSTSSNQHNHHNRQFSPLPLTRTQP</sequence>
<comment type="caution">
    <text evidence="3">The sequence shown here is derived from an EMBL/GenBank/DDBJ whole genome shotgun (WGS) entry which is preliminary data.</text>
</comment>
<evidence type="ECO:0000256" key="2">
    <source>
        <dbReference type="SAM" id="SignalP"/>
    </source>
</evidence>
<reference evidence="3" key="1">
    <citation type="submission" date="2022-08" db="EMBL/GenBank/DDBJ databases">
        <title>Genome sequencing of akame (Lates japonicus).</title>
        <authorList>
            <person name="Hashiguchi Y."/>
            <person name="Takahashi H."/>
        </authorList>
    </citation>
    <scope>NUCLEOTIDE SEQUENCE</scope>
    <source>
        <strain evidence="3">Kochi</strain>
    </source>
</reference>
<dbReference type="Proteomes" id="UP001279410">
    <property type="component" value="Unassembled WGS sequence"/>
</dbReference>
<keyword evidence="2" id="KW-0732">Signal</keyword>